<protein>
    <recommendedName>
        <fullName evidence="1">HEPN AbiU2-like domain-containing protein</fullName>
    </recommendedName>
</protein>
<reference evidence="2 3" key="1">
    <citation type="submission" date="2017-08" db="EMBL/GenBank/DDBJ databases">
        <title>Complete genome sequence of Gluconacetobacter saccharivorans CV1 isolated from Fermented Vinegar.</title>
        <authorList>
            <person name="Kim S.-Y."/>
        </authorList>
    </citation>
    <scope>NUCLEOTIDE SEQUENCE [LARGE SCALE GENOMIC DNA]</scope>
    <source>
        <strain evidence="2 3">CV1</strain>
    </source>
</reference>
<dbReference type="RefSeq" id="WP_118962258.1">
    <property type="nucleotide sequence ID" value="NZ_CP023036.1"/>
</dbReference>
<evidence type="ECO:0000259" key="1">
    <source>
        <dbReference type="Pfam" id="PF18734"/>
    </source>
</evidence>
<feature type="domain" description="HEPN AbiU2-like" evidence="1">
    <location>
        <begin position="13"/>
        <end position="214"/>
    </location>
</feature>
<keyword evidence="3" id="KW-1185">Reference proteome</keyword>
<sequence>MVKKASPQQLADQVKKHFDRLQDNMSLCIKYFAMWEIAWRDESLAEKLNNSSAGTGFVTLRSMASDSLLSAVVRMFEPDTKAKQSVSLSFCVSNLLNDAVFGLFIDPHLQIGRTDSPEYLEFMSALTDTSPEELKAQSDQGVERRKKEEFDPLKERLLGLFDILRSNDTYDMVQRLHHTRNKMVAHADLDRGININKATQGDMKRAFFLAWEIITIMRGIITTDYEDKRAIFSAYGTAYCLFADIKKEDIQVKANAHSFAEIKSVEFASTLKSFLKTGEFE</sequence>
<organism evidence="2 3">
    <name type="scientific">Komagataeibacter saccharivorans</name>
    <dbReference type="NCBI Taxonomy" id="265959"/>
    <lineage>
        <taxon>Bacteria</taxon>
        <taxon>Pseudomonadati</taxon>
        <taxon>Pseudomonadota</taxon>
        <taxon>Alphaproteobacteria</taxon>
        <taxon>Acetobacterales</taxon>
        <taxon>Acetobacteraceae</taxon>
        <taxon>Komagataeibacter</taxon>
    </lineage>
</organism>
<accession>A0A347W7N8</accession>
<gene>
    <name evidence="2" type="ORF">CD178_00041</name>
</gene>
<dbReference type="InterPro" id="IPR040704">
    <property type="entry name" value="HEPN_AbiU2"/>
</dbReference>
<name>A0A347W7N8_9PROT</name>
<dbReference type="Pfam" id="PF18734">
    <property type="entry name" value="HEPN_AbiU2"/>
    <property type="match status" value="1"/>
</dbReference>
<dbReference type="Proteomes" id="UP000264120">
    <property type="component" value="Chromosome"/>
</dbReference>
<evidence type="ECO:0000313" key="3">
    <source>
        <dbReference type="Proteomes" id="UP000264120"/>
    </source>
</evidence>
<dbReference type="AlphaFoldDB" id="A0A347W7N8"/>
<evidence type="ECO:0000313" key="2">
    <source>
        <dbReference type="EMBL" id="AXY20881.1"/>
    </source>
</evidence>
<proteinExistence type="predicted"/>
<dbReference type="KEGG" id="ksc:CD178_00041"/>
<dbReference type="EMBL" id="CP023036">
    <property type="protein sequence ID" value="AXY20881.1"/>
    <property type="molecule type" value="Genomic_DNA"/>
</dbReference>